<keyword evidence="3" id="KW-1185">Reference proteome</keyword>
<gene>
    <name evidence="2" type="ORF">NHX12_025912</name>
</gene>
<evidence type="ECO:0000256" key="1">
    <source>
        <dbReference type="SAM" id="MobiDB-lite"/>
    </source>
</evidence>
<protein>
    <submittedName>
        <fullName evidence="2">Uncharacterized protein</fullName>
    </submittedName>
</protein>
<dbReference type="SUPFAM" id="SSF109732">
    <property type="entry name" value="HBS1-like domain"/>
    <property type="match status" value="1"/>
</dbReference>
<accession>A0A9Q0EIM9</accession>
<dbReference type="OrthoDB" id="342024at2759"/>
<evidence type="ECO:0000313" key="2">
    <source>
        <dbReference type="EMBL" id="KAJ3606391.1"/>
    </source>
</evidence>
<feature type="non-terminal residue" evidence="2">
    <location>
        <position position="76"/>
    </location>
</feature>
<feature type="compositionally biased region" description="Basic and acidic residues" evidence="1">
    <location>
        <begin position="43"/>
        <end position="58"/>
    </location>
</feature>
<dbReference type="AlphaFoldDB" id="A0A9Q0EIM9"/>
<feature type="region of interest" description="Disordered" evidence="1">
    <location>
        <begin position="35"/>
        <end position="76"/>
    </location>
</feature>
<reference evidence="2" key="1">
    <citation type="submission" date="2022-07" db="EMBL/GenBank/DDBJ databases">
        <title>Chromosome-level genome of Muraenolepis orangiensis.</title>
        <authorList>
            <person name="Kim J."/>
        </authorList>
    </citation>
    <scope>NUCLEOTIDE SEQUENCE</scope>
    <source>
        <strain evidence="2">KU_S4_2022</strain>
        <tissue evidence="2">Muscle</tissue>
    </source>
</reference>
<sequence length="76" mass="7914">MRAVLGDSVPDSVLTQAALRCSYDPQKALDAVLSGDGAASDTTNHKMASELEAQEEKALATQRTNPEGSAAPTPEK</sequence>
<comment type="caution">
    <text evidence="2">The sequence shown here is derived from an EMBL/GenBank/DDBJ whole genome shotgun (WGS) entry which is preliminary data.</text>
</comment>
<evidence type="ECO:0000313" key="3">
    <source>
        <dbReference type="Proteomes" id="UP001148018"/>
    </source>
</evidence>
<proteinExistence type="predicted"/>
<dbReference type="EMBL" id="JANIIK010000042">
    <property type="protein sequence ID" value="KAJ3606391.1"/>
    <property type="molecule type" value="Genomic_DNA"/>
</dbReference>
<dbReference type="InterPro" id="IPR037189">
    <property type="entry name" value="HBS1-like_N_sf"/>
</dbReference>
<organism evidence="2 3">
    <name type="scientific">Muraenolepis orangiensis</name>
    <name type="common">Patagonian moray cod</name>
    <dbReference type="NCBI Taxonomy" id="630683"/>
    <lineage>
        <taxon>Eukaryota</taxon>
        <taxon>Metazoa</taxon>
        <taxon>Chordata</taxon>
        <taxon>Craniata</taxon>
        <taxon>Vertebrata</taxon>
        <taxon>Euteleostomi</taxon>
        <taxon>Actinopterygii</taxon>
        <taxon>Neopterygii</taxon>
        <taxon>Teleostei</taxon>
        <taxon>Neoteleostei</taxon>
        <taxon>Acanthomorphata</taxon>
        <taxon>Zeiogadaria</taxon>
        <taxon>Gadariae</taxon>
        <taxon>Gadiformes</taxon>
        <taxon>Muraenolepidoidei</taxon>
        <taxon>Muraenolepididae</taxon>
        <taxon>Muraenolepis</taxon>
    </lineage>
</organism>
<name>A0A9Q0EIM9_9TELE</name>
<dbReference type="Proteomes" id="UP001148018">
    <property type="component" value="Unassembled WGS sequence"/>
</dbReference>
<dbReference type="Gene3D" id="1.10.8.10">
    <property type="entry name" value="DNA helicase RuvA subunit, C-terminal domain"/>
    <property type="match status" value="1"/>
</dbReference>